<feature type="compositionally biased region" description="Basic residues" evidence="6">
    <location>
        <begin position="315"/>
        <end position="325"/>
    </location>
</feature>
<gene>
    <name evidence="8" type="ORF">GCM10011534_15600</name>
</gene>
<keyword evidence="9" id="KW-1185">Reference proteome</keyword>
<keyword evidence="1" id="KW-1003">Cell membrane</keyword>
<dbReference type="PROSITE" id="PS51257">
    <property type="entry name" value="PROKAR_LIPOPROTEIN"/>
    <property type="match status" value="1"/>
</dbReference>
<keyword evidence="5" id="KW-0449">Lipoprotein</keyword>
<organism evidence="8 9">
    <name type="scientific">Pseudooceanicola nanhaiensis</name>
    <dbReference type="NCBI Taxonomy" id="375761"/>
    <lineage>
        <taxon>Bacteria</taxon>
        <taxon>Pseudomonadati</taxon>
        <taxon>Pseudomonadota</taxon>
        <taxon>Alphaproteobacteria</taxon>
        <taxon>Rhodobacterales</taxon>
        <taxon>Paracoccaceae</taxon>
        <taxon>Pseudooceanicola</taxon>
    </lineage>
</organism>
<dbReference type="Gene3D" id="3.40.50.10610">
    <property type="entry name" value="ABC-type transport auxiliary lipoprotein component"/>
    <property type="match status" value="2"/>
</dbReference>
<dbReference type="GO" id="GO:0030288">
    <property type="term" value="C:outer membrane-bounded periplasmic space"/>
    <property type="evidence" value="ECO:0007669"/>
    <property type="project" value="InterPro"/>
</dbReference>
<dbReference type="Pfam" id="PF03783">
    <property type="entry name" value="CsgG"/>
    <property type="match status" value="1"/>
</dbReference>
<accession>A0A917SRS4</accession>
<evidence type="ECO:0000313" key="9">
    <source>
        <dbReference type="Proteomes" id="UP000649829"/>
    </source>
</evidence>
<dbReference type="PANTHER" id="PTHR41164:SF1">
    <property type="entry name" value="CURLI PRODUCTION ASSEMBLY_TRANSPORT COMPONENT CSGG"/>
    <property type="match status" value="1"/>
</dbReference>
<comment type="caution">
    <text evidence="8">The sequence shown here is derived from an EMBL/GenBank/DDBJ whole genome shotgun (WGS) entry which is preliminary data.</text>
</comment>
<evidence type="ECO:0000256" key="4">
    <source>
        <dbReference type="ARBA" id="ARBA00023139"/>
    </source>
</evidence>
<evidence type="ECO:0000256" key="7">
    <source>
        <dbReference type="SAM" id="SignalP"/>
    </source>
</evidence>
<protein>
    <recommendedName>
        <fullName evidence="10">Curlin</fullName>
    </recommendedName>
</protein>
<keyword evidence="4" id="KW-0564">Palmitate</keyword>
<dbReference type="EMBL" id="BMLF01000001">
    <property type="protein sequence ID" value="GGL94285.1"/>
    <property type="molecule type" value="Genomic_DNA"/>
</dbReference>
<keyword evidence="2 7" id="KW-0732">Signal</keyword>
<dbReference type="PANTHER" id="PTHR41164">
    <property type="entry name" value="CURLI PRODUCTION ASSEMBLY/TRANSPORT COMPONENT CSGG"/>
    <property type="match status" value="1"/>
</dbReference>
<dbReference type="AlphaFoldDB" id="A0A917SRS4"/>
<sequence length="351" mass="37628">MKLPFPTHLARKAAIAAALLATAGCADMQSSYFDTVDPTLVTVTTQNRALRSLPAPTGRINIAVYDYPDLTGQYKERDNVQSLSRAVTQGGSAMLIKALQDAGERRWFSVLDRSGLQDLVRERQIVTEMRRQYRGEENVDPSALKPLLHAGILLQGGIVGYDTNVQTGGAGARYLGIGADGQWVLDTVTVSLRAVSTDTGEVLATVMAQKSIASSSIRGSVFRYIMLDELLEIEAGTTTNEPKQIAVQQAIEKAVYSLVIEGAELGIWKFANPAAGAKLIAEYRNEKYSGAIPATAQSVLPPMTAGAAYITQTHPRARPAARRTTVRQLPPEPKESAPPAPPAAGDEEVLG</sequence>
<feature type="region of interest" description="Disordered" evidence="6">
    <location>
        <begin position="313"/>
        <end position="351"/>
    </location>
</feature>
<evidence type="ECO:0000313" key="8">
    <source>
        <dbReference type="EMBL" id="GGL94285.1"/>
    </source>
</evidence>
<evidence type="ECO:0000256" key="1">
    <source>
        <dbReference type="ARBA" id="ARBA00022475"/>
    </source>
</evidence>
<evidence type="ECO:0000256" key="5">
    <source>
        <dbReference type="ARBA" id="ARBA00023288"/>
    </source>
</evidence>
<reference evidence="8" key="2">
    <citation type="submission" date="2020-09" db="EMBL/GenBank/DDBJ databases">
        <authorList>
            <person name="Sun Q."/>
            <person name="Zhou Y."/>
        </authorList>
    </citation>
    <scope>NUCLEOTIDE SEQUENCE</scope>
    <source>
        <strain evidence="8">CGMCC 1.6293</strain>
    </source>
</reference>
<feature type="signal peptide" evidence="7">
    <location>
        <begin position="1"/>
        <end position="28"/>
    </location>
</feature>
<keyword evidence="3" id="KW-0472">Membrane</keyword>
<name>A0A917SRS4_9RHOB</name>
<proteinExistence type="predicted"/>
<evidence type="ECO:0000256" key="6">
    <source>
        <dbReference type="SAM" id="MobiDB-lite"/>
    </source>
</evidence>
<dbReference type="RefSeq" id="WP_084178338.1">
    <property type="nucleotide sequence ID" value="NZ_BMLF01000001.1"/>
</dbReference>
<reference evidence="8" key="1">
    <citation type="journal article" date="2014" name="Int. J. Syst. Evol. Microbiol.">
        <title>Complete genome sequence of Corynebacterium casei LMG S-19264T (=DSM 44701T), isolated from a smear-ripened cheese.</title>
        <authorList>
            <consortium name="US DOE Joint Genome Institute (JGI-PGF)"/>
            <person name="Walter F."/>
            <person name="Albersmeier A."/>
            <person name="Kalinowski J."/>
            <person name="Ruckert C."/>
        </authorList>
    </citation>
    <scope>NUCLEOTIDE SEQUENCE</scope>
    <source>
        <strain evidence="8">CGMCC 1.6293</strain>
    </source>
</reference>
<evidence type="ECO:0008006" key="10">
    <source>
        <dbReference type="Google" id="ProtNLM"/>
    </source>
</evidence>
<feature type="chain" id="PRO_5036995873" description="Curlin" evidence="7">
    <location>
        <begin position="29"/>
        <end position="351"/>
    </location>
</feature>
<dbReference type="InterPro" id="IPR005534">
    <property type="entry name" value="Curli_assmbl/transp-comp_CsgG"/>
</dbReference>
<dbReference type="Proteomes" id="UP000649829">
    <property type="component" value="Unassembled WGS sequence"/>
</dbReference>
<evidence type="ECO:0000256" key="3">
    <source>
        <dbReference type="ARBA" id="ARBA00023136"/>
    </source>
</evidence>
<evidence type="ECO:0000256" key="2">
    <source>
        <dbReference type="ARBA" id="ARBA00022729"/>
    </source>
</evidence>